<dbReference type="PANTHER" id="PTHR44186">
    <property type="match status" value="1"/>
</dbReference>
<dbReference type="InterPro" id="IPR011990">
    <property type="entry name" value="TPR-like_helical_dom_sf"/>
</dbReference>
<dbReference type="AlphaFoldDB" id="A0A1I0IEL7"/>
<dbReference type="Proteomes" id="UP000198697">
    <property type="component" value="Unassembled WGS sequence"/>
</dbReference>
<evidence type="ECO:0000256" key="1">
    <source>
        <dbReference type="ARBA" id="ARBA00022737"/>
    </source>
</evidence>
<evidence type="ECO:0000313" key="5">
    <source>
        <dbReference type="EMBL" id="SET94646.1"/>
    </source>
</evidence>
<organism evidence="5 6">
    <name type="scientific">Hymenobacter actinosclerus</name>
    <dbReference type="NCBI Taxonomy" id="82805"/>
    <lineage>
        <taxon>Bacteria</taxon>
        <taxon>Pseudomonadati</taxon>
        <taxon>Bacteroidota</taxon>
        <taxon>Cytophagia</taxon>
        <taxon>Cytophagales</taxon>
        <taxon>Hymenobacteraceae</taxon>
        <taxon>Hymenobacter</taxon>
    </lineage>
</organism>
<dbReference type="PROSITE" id="PS50293">
    <property type="entry name" value="TPR_REGION"/>
    <property type="match status" value="1"/>
</dbReference>
<dbReference type="STRING" id="82805.SAMN04487998_3298"/>
<dbReference type="EMBL" id="FOHS01000004">
    <property type="protein sequence ID" value="SET94646.1"/>
    <property type="molecule type" value="Genomic_DNA"/>
</dbReference>
<sequence length="306" mass="33225">MAVSTSSSKHQLLILALALALVAGLFLLPKVIVKPKDGQPTLAQNGATANRDQGAATPAVGELDEHGHPAGSHDEPSGPTAEQPHMTMPAAQRREISTLVAKYTATDDMGSKLSVARELAEKYKAVERFDSAGYYLEQIALVRPGEQAFQRAADQYYEAYSFATTEARQKLLGAKCRELYERVLKNNPDNLDAKTNLGMAYMASENPVKGISLLREVLAADPRNEKAMYNLGLLAVQSNQYDKAAERFKELTEINPKNVNAQFYLGVSLAQTGAKQEARKAFLAAKSISSDPSLAASVDEQLQKLQ</sequence>
<accession>A0A1I0IEL7</accession>
<evidence type="ECO:0000256" key="2">
    <source>
        <dbReference type="ARBA" id="ARBA00022803"/>
    </source>
</evidence>
<keyword evidence="2 3" id="KW-0802">TPR repeat</keyword>
<dbReference type="Pfam" id="PF13432">
    <property type="entry name" value="TPR_16"/>
    <property type="match status" value="1"/>
</dbReference>
<dbReference type="Gene3D" id="1.25.40.10">
    <property type="entry name" value="Tetratricopeptide repeat domain"/>
    <property type="match status" value="1"/>
</dbReference>
<dbReference type="Pfam" id="PF14559">
    <property type="entry name" value="TPR_19"/>
    <property type="match status" value="1"/>
</dbReference>
<dbReference type="PANTHER" id="PTHR44186:SF1">
    <property type="entry name" value="BARDET-BIEDL SYNDROME 4 PROTEIN"/>
    <property type="match status" value="1"/>
</dbReference>
<feature type="compositionally biased region" description="Basic and acidic residues" evidence="4">
    <location>
        <begin position="63"/>
        <end position="76"/>
    </location>
</feature>
<gene>
    <name evidence="5" type="ORF">SAMN04487998_3298</name>
</gene>
<feature type="repeat" description="TPR" evidence="3">
    <location>
        <begin position="225"/>
        <end position="258"/>
    </location>
</feature>
<reference evidence="6" key="1">
    <citation type="submission" date="2016-10" db="EMBL/GenBank/DDBJ databases">
        <authorList>
            <person name="Varghese N."/>
            <person name="Submissions S."/>
        </authorList>
    </citation>
    <scope>NUCLEOTIDE SEQUENCE [LARGE SCALE GENOMIC DNA]</scope>
    <source>
        <strain evidence="6">DSM 15310</strain>
    </source>
</reference>
<keyword evidence="6" id="KW-1185">Reference proteome</keyword>
<evidence type="ECO:0000256" key="3">
    <source>
        <dbReference type="PROSITE-ProRule" id="PRU00339"/>
    </source>
</evidence>
<dbReference type="PROSITE" id="PS50005">
    <property type="entry name" value="TPR"/>
    <property type="match status" value="2"/>
</dbReference>
<proteinExistence type="predicted"/>
<keyword evidence="1" id="KW-0677">Repeat</keyword>
<protein>
    <submittedName>
        <fullName evidence="5">Tetratricopeptide repeat-containing protein</fullName>
    </submittedName>
</protein>
<feature type="repeat" description="TPR" evidence="3">
    <location>
        <begin position="191"/>
        <end position="224"/>
    </location>
</feature>
<name>A0A1I0IEL7_9BACT</name>
<dbReference type="SUPFAM" id="SSF48452">
    <property type="entry name" value="TPR-like"/>
    <property type="match status" value="1"/>
</dbReference>
<feature type="region of interest" description="Disordered" evidence="4">
    <location>
        <begin position="43"/>
        <end position="89"/>
    </location>
</feature>
<dbReference type="SMART" id="SM00028">
    <property type="entry name" value="TPR"/>
    <property type="match status" value="4"/>
</dbReference>
<evidence type="ECO:0000313" key="6">
    <source>
        <dbReference type="Proteomes" id="UP000198697"/>
    </source>
</evidence>
<dbReference type="RefSeq" id="WP_245745069.1">
    <property type="nucleotide sequence ID" value="NZ_FOHS01000004.1"/>
</dbReference>
<evidence type="ECO:0000256" key="4">
    <source>
        <dbReference type="SAM" id="MobiDB-lite"/>
    </source>
</evidence>
<dbReference type="InterPro" id="IPR019734">
    <property type="entry name" value="TPR_rpt"/>
</dbReference>